<dbReference type="OrthoDB" id="2968739at2"/>
<dbReference type="RefSeq" id="WP_133236997.1">
    <property type="nucleotide sequence ID" value="NZ_SMRT01000038.1"/>
</dbReference>
<dbReference type="EMBL" id="SMRT01000038">
    <property type="protein sequence ID" value="TDF89186.1"/>
    <property type="molecule type" value="Genomic_DNA"/>
</dbReference>
<accession>A0A4V6PIB3</accession>
<evidence type="ECO:0000313" key="2">
    <source>
        <dbReference type="Proteomes" id="UP000295636"/>
    </source>
</evidence>
<proteinExistence type="predicted"/>
<keyword evidence="2" id="KW-1185">Reference proteome</keyword>
<comment type="caution">
    <text evidence="1">The sequence shown here is derived from an EMBL/GenBank/DDBJ whole genome shotgun (WGS) entry which is preliminary data.</text>
</comment>
<evidence type="ECO:0008006" key="3">
    <source>
        <dbReference type="Google" id="ProtNLM"/>
    </source>
</evidence>
<organism evidence="1 2">
    <name type="scientific">Paenibacillus piri</name>
    <dbReference type="NCBI Taxonomy" id="2547395"/>
    <lineage>
        <taxon>Bacteria</taxon>
        <taxon>Bacillati</taxon>
        <taxon>Bacillota</taxon>
        <taxon>Bacilli</taxon>
        <taxon>Bacillales</taxon>
        <taxon>Paenibacillaceae</taxon>
        <taxon>Paenibacillus</taxon>
    </lineage>
</organism>
<gene>
    <name evidence="1" type="ORF">E1757_34945</name>
</gene>
<dbReference type="AlphaFoldDB" id="A0A4V6PIB3"/>
<name>A0A4V6PIB3_9BACL</name>
<protein>
    <recommendedName>
        <fullName evidence="3">SAM-dependent methyltransferase</fullName>
    </recommendedName>
</protein>
<sequence>MTYPSYINLTDSFVKGLHDYLKKKEIPLDEVVEVFAGDGRLGLQLGLNQGCNISDLLLYACDGYEDEVNMRWEKEPQGVVKETAYETVVRFGASEGASLRLLIMGAPLPANSYYCPSYQAAKALYHLFNAQILYIGEMYSRAFGSPKFFNHLAIVDDDPDNSFKNLVVDNYDSQNGYFTSAQFEEPVTVRPYLLKFVTCADEKCDCRDGSNIQIDIHNFLSG</sequence>
<reference evidence="1 2" key="1">
    <citation type="submission" date="2019-03" db="EMBL/GenBank/DDBJ databases">
        <title>This is whole genome sequence of Paenibacillus sp MS74 strain.</title>
        <authorList>
            <person name="Trinh H.N."/>
        </authorList>
    </citation>
    <scope>NUCLEOTIDE SEQUENCE [LARGE SCALE GENOMIC DNA]</scope>
    <source>
        <strain evidence="1 2">MS74</strain>
    </source>
</reference>
<evidence type="ECO:0000313" key="1">
    <source>
        <dbReference type="EMBL" id="TDF89186.1"/>
    </source>
</evidence>
<dbReference type="Proteomes" id="UP000295636">
    <property type="component" value="Unassembled WGS sequence"/>
</dbReference>